<dbReference type="KEGG" id="nfi:NFIA_098980"/>
<dbReference type="InterPro" id="IPR011042">
    <property type="entry name" value="6-blade_b-propeller_TolB-like"/>
</dbReference>
<dbReference type="AlphaFoldDB" id="A1DBM4"/>
<dbReference type="EMBL" id="DS027694">
    <property type="protein sequence ID" value="EAW20264.1"/>
    <property type="molecule type" value="Genomic_DNA"/>
</dbReference>
<dbReference type="PANTHER" id="PTHR11799:SF20">
    <property type="entry name" value="SMP-30_GLUCONOLACTONASE_LRE-LIKE REGION DOMAIN-CONTAINING PROTEIN"/>
    <property type="match status" value="1"/>
</dbReference>
<evidence type="ECO:0000313" key="2">
    <source>
        <dbReference type="Proteomes" id="UP000006702"/>
    </source>
</evidence>
<dbReference type="VEuPathDB" id="FungiDB:NFIA_098980"/>
<sequence length="418" mass="46157">MAPLKTIFIALLAIAIGLYKVHIHLDAANLFPKVGRAIQRLDDFPDYQCRRMRHPLLESCEDVWLDSGRRRVYAACANPMVRVAWSPGGNSYDLAGRAAGGGGIDHITVLDIDQPGADGLHGVRELKFRDSQGNIQTLDLHGFDARVIDKGRRVRFWLINHRPPLDPFTGAPLLDATQVGANSTIDVYDLDLHHGDKLEHVKTIVSETIISPNNLVVIDDDEDKGGFLFTNDHNTKVSPSRDKEIGGSISYCRTDTGECHFAATENFSFPNGITRDPFSGLIYIAHSARGTVTVHRVVHDQQLVQIDEISLSMGVDNLSIDTDGNIFAATIPDHDQFIRAFHDPYGTDAPSTVVTIKKKRRDAEVSSVKEEYEVIKVVEDGEARILPTTTCAVHDPISSRLFLGALSSPFMVVCEKQE</sequence>
<dbReference type="InterPro" id="IPR051288">
    <property type="entry name" value="Serum_paraoxonase/arylesterase"/>
</dbReference>
<accession>A1DBM4</accession>
<evidence type="ECO:0000313" key="1">
    <source>
        <dbReference type="EMBL" id="EAW20264.1"/>
    </source>
</evidence>
<name>A1DBM4_NEOFI</name>
<dbReference type="Gene3D" id="2.120.10.30">
    <property type="entry name" value="TolB, C-terminal domain"/>
    <property type="match status" value="1"/>
</dbReference>
<proteinExistence type="predicted"/>
<dbReference type="SUPFAM" id="SSF63829">
    <property type="entry name" value="Calcium-dependent phosphotriesterase"/>
    <property type="match status" value="1"/>
</dbReference>
<dbReference type="GeneID" id="4588303"/>
<dbReference type="RefSeq" id="XP_001262161.1">
    <property type="nucleotide sequence ID" value="XM_001262160.1"/>
</dbReference>
<dbReference type="OrthoDB" id="5307922at2759"/>
<evidence type="ECO:0008006" key="3">
    <source>
        <dbReference type="Google" id="ProtNLM"/>
    </source>
</evidence>
<gene>
    <name evidence="1" type="ORF">NFIA_098980</name>
</gene>
<dbReference type="Proteomes" id="UP000006702">
    <property type="component" value="Unassembled WGS sequence"/>
</dbReference>
<protein>
    <recommendedName>
        <fullName evidence="3">Paraoxonase</fullName>
    </recommendedName>
</protein>
<keyword evidence="2" id="KW-1185">Reference proteome</keyword>
<dbReference type="HOGENOM" id="CLU_033924_3_1_1"/>
<organism evidence="1 2">
    <name type="scientific">Neosartorya fischeri (strain ATCC 1020 / DSM 3700 / CBS 544.65 / FGSC A1164 / JCM 1740 / NRRL 181 / WB 181)</name>
    <name type="common">Aspergillus fischerianus</name>
    <dbReference type="NCBI Taxonomy" id="331117"/>
    <lineage>
        <taxon>Eukaryota</taxon>
        <taxon>Fungi</taxon>
        <taxon>Dikarya</taxon>
        <taxon>Ascomycota</taxon>
        <taxon>Pezizomycotina</taxon>
        <taxon>Eurotiomycetes</taxon>
        <taxon>Eurotiomycetidae</taxon>
        <taxon>Eurotiales</taxon>
        <taxon>Aspergillaceae</taxon>
        <taxon>Aspergillus</taxon>
        <taxon>Aspergillus subgen. Fumigati</taxon>
    </lineage>
</organism>
<dbReference type="eggNOG" id="ENOG502RYG9">
    <property type="taxonomic scope" value="Eukaryota"/>
</dbReference>
<dbReference type="PANTHER" id="PTHR11799">
    <property type="entry name" value="PARAOXONASE"/>
    <property type="match status" value="1"/>
</dbReference>
<dbReference type="OMA" id="PFISICE"/>
<reference evidence="2" key="1">
    <citation type="journal article" date="2008" name="PLoS Genet.">
        <title>Genomic islands in the pathogenic filamentous fungus Aspergillus fumigatus.</title>
        <authorList>
            <person name="Fedorova N.D."/>
            <person name="Khaldi N."/>
            <person name="Joardar V.S."/>
            <person name="Maiti R."/>
            <person name="Amedeo P."/>
            <person name="Anderson M.J."/>
            <person name="Crabtree J."/>
            <person name="Silva J.C."/>
            <person name="Badger J.H."/>
            <person name="Albarraq A."/>
            <person name="Angiuoli S."/>
            <person name="Bussey H."/>
            <person name="Bowyer P."/>
            <person name="Cotty P.J."/>
            <person name="Dyer P.S."/>
            <person name="Egan A."/>
            <person name="Galens K."/>
            <person name="Fraser-Liggett C.M."/>
            <person name="Haas B.J."/>
            <person name="Inman J.M."/>
            <person name="Kent R."/>
            <person name="Lemieux S."/>
            <person name="Malavazi I."/>
            <person name="Orvis J."/>
            <person name="Roemer T."/>
            <person name="Ronning C.M."/>
            <person name="Sundaram J.P."/>
            <person name="Sutton G."/>
            <person name="Turner G."/>
            <person name="Venter J.C."/>
            <person name="White O.R."/>
            <person name="Whitty B.R."/>
            <person name="Youngman P."/>
            <person name="Wolfe K.H."/>
            <person name="Goldman G.H."/>
            <person name="Wortman J.R."/>
            <person name="Jiang B."/>
            <person name="Denning D.W."/>
            <person name="Nierman W.C."/>
        </authorList>
    </citation>
    <scope>NUCLEOTIDE SEQUENCE [LARGE SCALE GENOMIC DNA]</scope>
    <source>
        <strain evidence="2">ATCC 1020 / DSM 3700 / CBS 544.65 / FGSC A1164 / JCM 1740 / NRRL 181 / WB 181</strain>
    </source>
</reference>